<proteinExistence type="predicted"/>
<evidence type="ECO:0000313" key="1">
    <source>
        <dbReference type="EMBL" id="GAG11234.1"/>
    </source>
</evidence>
<organism evidence="1">
    <name type="scientific">marine sediment metagenome</name>
    <dbReference type="NCBI Taxonomy" id="412755"/>
    <lineage>
        <taxon>unclassified sequences</taxon>
        <taxon>metagenomes</taxon>
        <taxon>ecological metagenomes</taxon>
    </lineage>
</organism>
<comment type="caution">
    <text evidence="1">The sequence shown here is derived from an EMBL/GenBank/DDBJ whole genome shotgun (WGS) entry which is preliminary data.</text>
</comment>
<reference evidence="1" key="1">
    <citation type="journal article" date="2014" name="Front. Microbiol.">
        <title>High frequency of phylogenetically diverse reductive dehalogenase-homologous genes in deep subseafloor sedimentary metagenomes.</title>
        <authorList>
            <person name="Kawai M."/>
            <person name="Futagami T."/>
            <person name="Toyoda A."/>
            <person name="Takaki Y."/>
            <person name="Nishi S."/>
            <person name="Hori S."/>
            <person name="Arai W."/>
            <person name="Tsubouchi T."/>
            <person name="Morono Y."/>
            <person name="Uchiyama I."/>
            <person name="Ito T."/>
            <person name="Fujiyama A."/>
            <person name="Inagaki F."/>
            <person name="Takami H."/>
        </authorList>
    </citation>
    <scope>NUCLEOTIDE SEQUENCE</scope>
    <source>
        <strain evidence="1">Expedition CK06-06</strain>
    </source>
</reference>
<dbReference type="AlphaFoldDB" id="X0UZH1"/>
<feature type="non-terminal residue" evidence="1">
    <location>
        <position position="95"/>
    </location>
</feature>
<dbReference type="EMBL" id="BARS01027374">
    <property type="protein sequence ID" value="GAG11234.1"/>
    <property type="molecule type" value="Genomic_DNA"/>
</dbReference>
<protein>
    <submittedName>
        <fullName evidence="1">Uncharacterized protein</fullName>
    </submittedName>
</protein>
<sequence>MNEDEIDFGKTVVGGPCDLGFDYFYGTAGCSTSDAPYCFIENDSWVGIPSVHSSEELHKLPGFYPGVMTPDWDLEQVDVKLAEKAVRFINKHKKE</sequence>
<accession>X0UZH1</accession>
<name>X0UZH1_9ZZZZ</name>
<gene>
    <name evidence="1" type="ORF">S01H1_43008</name>
</gene>